<evidence type="ECO:0000313" key="5">
    <source>
        <dbReference type="Proteomes" id="UP000631300"/>
    </source>
</evidence>
<reference evidence="4" key="2">
    <citation type="submission" date="2020-09" db="EMBL/GenBank/DDBJ databases">
        <authorList>
            <person name="Sun Q."/>
            <person name="Kim S."/>
        </authorList>
    </citation>
    <scope>NUCLEOTIDE SEQUENCE</scope>
    <source>
        <strain evidence="4">KCTC 22164</strain>
    </source>
</reference>
<sequence length="334" mass="37963">MSHEIKKNQYHDGSAAVSIIVPVYKVEEYLARCVDSILKQTFGDFELILVDDGSPDACPDMCDAYGQKDSRVRVIHKPNGGLSDARNTGIDVANGNYIMFIDSDDWIHENTLEYLYEQMMATGAEISCCGFQRVYGEQDIVSSVGKAENTRVYSKKEALSQFFTDNHAQIVVAWGKLYARALFDTVRYPKGKLHEDEFTTYLLLYAANKTAVSDVPYFYYFQRDDSIIGSGFDINKRLHAVEAHIQRGDFLDEVGYGDLAAIAYRKAFLLSFNIEEKLQEAKSQQDVLNFRAGLSALKVKLRKQHYQLKFKLLYEAYYAFPSGVSFLHSAIKNR</sequence>
<proteinExistence type="predicted"/>
<evidence type="ECO:0000256" key="1">
    <source>
        <dbReference type="ARBA" id="ARBA00022676"/>
    </source>
</evidence>
<evidence type="ECO:0000313" key="4">
    <source>
        <dbReference type="EMBL" id="GGW86950.1"/>
    </source>
</evidence>
<feature type="domain" description="Glycosyltransferase 2-like" evidence="3">
    <location>
        <begin position="18"/>
        <end position="184"/>
    </location>
</feature>
<dbReference type="Proteomes" id="UP000631300">
    <property type="component" value="Unassembled WGS sequence"/>
</dbReference>
<comment type="caution">
    <text evidence="4">The sequence shown here is derived from an EMBL/GenBank/DDBJ whole genome shotgun (WGS) entry which is preliminary data.</text>
</comment>
<dbReference type="InterPro" id="IPR029044">
    <property type="entry name" value="Nucleotide-diphossugar_trans"/>
</dbReference>
<protein>
    <submittedName>
        <fullName evidence="4">Glycosyl transferase</fullName>
    </submittedName>
</protein>
<gene>
    <name evidence="4" type="primary">csp2K</name>
    <name evidence="4" type="ORF">GCM10007391_20920</name>
</gene>
<name>A0A918JM89_9ALTE</name>
<keyword evidence="1" id="KW-0328">Glycosyltransferase</keyword>
<evidence type="ECO:0000256" key="2">
    <source>
        <dbReference type="ARBA" id="ARBA00022679"/>
    </source>
</evidence>
<dbReference type="PANTHER" id="PTHR22916">
    <property type="entry name" value="GLYCOSYLTRANSFERASE"/>
    <property type="match status" value="1"/>
</dbReference>
<evidence type="ECO:0000259" key="3">
    <source>
        <dbReference type="Pfam" id="PF00535"/>
    </source>
</evidence>
<keyword evidence="2 4" id="KW-0808">Transferase</keyword>
<dbReference type="SUPFAM" id="SSF53448">
    <property type="entry name" value="Nucleotide-diphospho-sugar transferases"/>
    <property type="match status" value="1"/>
</dbReference>
<reference evidence="4" key="1">
    <citation type="journal article" date="2014" name="Int. J. Syst. Evol. Microbiol.">
        <title>Complete genome sequence of Corynebacterium casei LMG S-19264T (=DSM 44701T), isolated from a smear-ripened cheese.</title>
        <authorList>
            <consortium name="US DOE Joint Genome Institute (JGI-PGF)"/>
            <person name="Walter F."/>
            <person name="Albersmeier A."/>
            <person name="Kalinowski J."/>
            <person name="Ruckert C."/>
        </authorList>
    </citation>
    <scope>NUCLEOTIDE SEQUENCE</scope>
    <source>
        <strain evidence="4">KCTC 22164</strain>
    </source>
</reference>
<dbReference type="GO" id="GO:0016758">
    <property type="term" value="F:hexosyltransferase activity"/>
    <property type="evidence" value="ECO:0007669"/>
    <property type="project" value="UniProtKB-ARBA"/>
</dbReference>
<dbReference type="EMBL" id="BMXP01000004">
    <property type="protein sequence ID" value="GGW86950.1"/>
    <property type="molecule type" value="Genomic_DNA"/>
</dbReference>
<dbReference type="InterPro" id="IPR001173">
    <property type="entry name" value="Glyco_trans_2-like"/>
</dbReference>
<dbReference type="PANTHER" id="PTHR22916:SF51">
    <property type="entry name" value="GLYCOSYLTRANSFERASE EPSH-RELATED"/>
    <property type="match status" value="1"/>
</dbReference>
<dbReference type="Pfam" id="PF00535">
    <property type="entry name" value="Glycos_transf_2"/>
    <property type="match status" value="1"/>
</dbReference>
<dbReference type="RefSeq" id="WP_189406209.1">
    <property type="nucleotide sequence ID" value="NZ_BMXP01000004.1"/>
</dbReference>
<accession>A0A918JM89</accession>
<dbReference type="CDD" id="cd00761">
    <property type="entry name" value="Glyco_tranf_GTA_type"/>
    <property type="match status" value="1"/>
</dbReference>
<keyword evidence="5" id="KW-1185">Reference proteome</keyword>
<dbReference type="AlphaFoldDB" id="A0A918JM89"/>
<organism evidence="4 5">
    <name type="scientific">Alteromonas halophila</name>
    <dbReference type="NCBI Taxonomy" id="516698"/>
    <lineage>
        <taxon>Bacteria</taxon>
        <taxon>Pseudomonadati</taxon>
        <taxon>Pseudomonadota</taxon>
        <taxon>Gammaproteobacteria</taxon>
        <taxon>Alteromonadales</taxon>
        <taxon>Alteromonadaceae</taxon>
        <taxon>Alteromonas/Salinimonas group</taxon>
        <taxon>Alteromonas</taxon>
    </lineage>
</organism>
<dbReference type="Gene3D" id="3.90.550.10">
    <property type="entry name" value="Spore Coat Polysaccharide Biosynthesis Protein SpsA, Chain A"/>
    <property type="match status" value="1"/>
</dbReference>